<evidence type="ECO:0000313" key="6">
    <source>
        <dbReference type="Proteomes" id="UP000244005"/>
    </source>
</evidence>
<feature type="repeat" description="WD" evidence="3">
    <location>
        <begin position="604"/>
        <end position="645"/>
    </location>
</feature>
<dbReference type="InterPro" id="IPR019775">
    <property type="entry name" value="WD40_repeat_CS"/>
</dbReference>
<feature type="repeat" description="WD" evidence="3">
    <location>
        <begin position="774"/>
        <end position="815"/>
    </location>
</feature>
<feature type="region of interest" description="Disordered" evidence="4">
    <location>
        <begin position="207"/>
        <end position="228"/>
    </location>
</feature>
<feature type="compositionally biased region" description="Basic and acidic residues" evidence="4">
    <location>
        <begin position="304"/>
        <end position="314"/>
    </location>
</feature>
<dbReference type="PANTHER" id="PTHR14604:SF7">
    <property type="match status" value="1"/>
</dbReference>
<dbReference type="Gene3D" id="2.130.10.10">
    <property type="entry name" value="YVTN repeat-like/Quinoprotein amine dehydrogenase"/>
    <property type="match status" value="1"/>
</dbReference>
<dbReference type="PANTHER" id="PTHR14604">
    <property type="entry name" value="WD40 REPEAT PF20"/>
    <property type="match status" value="1"/>
</dbReference>
<dbReference type="OrthoDB" id="1886825at2759"/>
<feature type="region of interest" description="Disordered" evidence="4">
    <location>
        <begin position="50"/>
        <end position="70"/>
    </location>
</feature>
<protein>
    <submittedName>
        <fullName evidence="5">Uncharacterized protein</fullName>
    </submittedName>
</protein>
<dbReference type="EMBL" id="KZ772694">
    <property type="protein sequence ID" value="PTQ43933.1"/>
    <property type="molecule type" value="Genomic_DNA"/>
</dbReference>
<sequence>MAAPGVQIAETNMISVERSILEGTSGKVNTNEDVKMFPEVTATLPATTIPSTAVTSGAPASTSSGVKKDRRYGKPITEKWRPVYVWLESLKHKEVVKGSEISEWLERHPDVGKKLHASHTHEHVFNYIQKCHSRMLADPGRRSSLEHPRMEGSMKRENGLDSGAKEGNLRKTYKAGRGQSAALKIKRRKKKKARFTSYTTRRVVTDRRKQTIEHHSGPRSVRKRDYSQMSREEAVRTLELLGQLHKALAEQIEEDKLKKQTAGTRPDEPFERAKCVQSSKRIQDPVTSYAWSYSGAFPDVDVDLSNKEEKKERATPAARASESTSSNCRHKNLNIFRCLLERESGGNSETVAVRPLDVGTHGRRWTTHVQGWDALDNQFKGPIAWLQQQAYSSFRATWCAYTSSVALAPLERVDQGVQKVLDIRMHPGGLPQLVCSCNAAPNELLTYNLVNGRAKELVGHNCQIQAVEYAMDGERIISCGTNIVKVWDSSSGACLHTMGPGDTDGTPGHKKKISAMSVHHLQSCLVATSGGEGESELLLWNVRTGELASDLNAEMRQLRSNLPSMDAMKFCHESLLICGSDSADSQPAVVQIWDVDALKELMTFPANDSYITCLNTDPSGSTIITGAGDGTVGLFDLRTGGAISRLPLGISCEATSVAFSACGTFFHSSSTANHSLVWDTRMMPMDRGERPGERPIAVSKPNMWTARPLHCLSHGEPMPTTQNAGQLPGYVDEGDGGVNDARWCQSAPVLVTASGNGSIAMWDITLGRPCVRLLTSHTRCINTVAISRDDQFICSGGDDQKVVLYENRHGETTRGWRLTHPLCEELQPATMSD</sequence>
<keyword evidence="6" id="KW-1185">Reference proteome</keyword>
<evidence type="ECO:0000313" key="5">
    <source>
        <dbReference type="EMBL" id="PTQ43933.1"/>
    </source>
</evidence>
<dbReference type="InterPro" id="IPR036322">
    <property type="entry name" value="WD40_repeat_dom_sf"/>
</dbReference>
<dbReference type="InterPro" id="IPR001680">
    <property type="entry name" value="WD40_rpt"/>
</dbReference>
<feature type="compositionally biased region" description="Basic and acidic residues" evidence="4">
    <location>
        <begin position="207"/>
        <end position="216"/>
    </location>
</feature>
<dbReference type="Proteomes" id="UP000244005">
    <property type="component" value="Unassembled WGS sequence"/>
</dbReference>
<dbReference type="InterPro" id="IPR015943">
    <property type="entry name" value="WD40/YVTN_repeat-like_dom_sf"/>
</dbReference>
<feature type="compositionally biased region" description="Polar residues" evidence="4">
    <location>
        <begin position="50"/>
        <end position="65"/>
    </location>
</feature>
<keyword evidence="1 3" id="KW-0853">WD repeat</keyword>
<dbReference type="AlphaFoldDB" id="A0A2R6XCW6"/>
<organism evidence="5 6">
    <name type="scientific">Marchantia polymorpha</name>
    <name type="common">Common liverwort</name>
    <name type="synonym">Marchantia aquatica</name>
    <dbReference type="NCBI Taxonomy" id="3197"/>
    <lineage>
        <taxon>Eukaryota</taxon>
        <taxon>Viridiplantae</taxon>
        <taxon>Streptophyta</taxon>
        <taxon>Embryophyta</taxon>
        <taxon>Marchantiophyta</taxon>
        <taxon>Marchantiopsida</taxon>
        <taxon>Marchantiidae</taxon>
        <taxon>Marchantiales</taxon>
        <taxon>Marchantiaceae</taxon>
        <taxon>Marchantia</taxon>
    </lineage>
</organism>
<feature type="region of interest" description="Disordered" evidence="4">
    <location>
        <begin position="140"/>
        <end position="166"/>
    </location>
</feature>
<gene>
    <name evidence="5" type="ORF">MARPO_0022s0039</name>
</gene>
<evidence type="ECO:0000256" key="4">
    <source>
        <dbReference type="SAM" id="MobiDB-lite"/>
    </source>
</evidence>
<evidence type="ECO:0000256" key="1">
    <source>
        <dbReference type="ARBA" id="ARBA00022574"/>
    </source>
</evidence>
<dbReference type="Gramene" id="Mp3g04900.1">
    <property type="protein sequence ID" value="Mp3g04900.1.cds"/>
    <property type="gene ID" value="Mp3g04900"/>
</dbReference>
<dbReference type="Pfam" id="PF00400">
    <property type="entry name" value="WD40"/>
    <property type="match status" value="4"/>
</dbReference>
<dbReference type="SMART" id="SM00320">
    <property type="entry name" value="WD40"/>
    <property type="match status" value="6"/>
</dbReference>
<dbReference type="SUPFAM" id="SSF50978">
    <property type="entry name" value="WD40 repeat-like"/>
    <property type="match status" value="1"/>
</dbReference>
<dbReference type="InterPro" id="IPR050995">
    <property type="entry name" value="WD-F-box_domain-protein"/>
</dbReference>
<dbReference type="PROSITE" id="PS50082">
    <property type="entry name" value="WD_REPEATS_2"/>
    <property type="match status" value="3"/>
</dbReference>
<proteinExistence type="predicted"/>
<feature type="region of interest" description="Disordered" evidence="4">
    <location>
        <begin position="304"/>
        <end position="325"/>
    </location>
</feature>
<name>A0A2R6XCW6_MARPO</name>
<keyword evidence="2" id="KW-0677">Repeat</keyword>
<reference evidence="6" key="1">
    <citation type="journal article" date="2017" name="Cell">
        <title>Insights into land plant evolution garnered from the Marchantia polymorpha genome.</title>
        <authorList>
            <person name="Bowman J.L."/>
            <person name="Kohchi T."/>
            <person name="Yamato K.T."/>
            <person name="Jenkins J."/>
            <person name="Shu S."/>
            <person name="Ishizaki K."/>
            <person name="Yamaoka S."/>
            <person name="Nishihama R."/>
            <person name="Nakamura Y."/>
            <person name="Berger F."/>
            <person name="Adam C."/>
            <person name="Aki S.S."/>
            <person name="Althoff F."/>
            <person name="Araki T."/>
            <person name="Arteaga-Vazquez M.A."/>
            <person name="Balasubrmanian S."/>
            <person name="Barry K."/>
            <person name="Bauer D."/>
            <person name="Boehm C.R."/>
            <person name="Briginshaw L."/>
            <person name="Caballero-Perez J."/>
            <person name="Catarino B."/>
            <person name="Chen F."/>
            <person name="Chiyoda S."/>
            <person name="Chovatia M."/>
            <person name="Davies K.M."/>
            <person name="Delmans M."/>
            <person name="Demura T."/>
            <person name="Dierschke T."/>
            <person name="Dolan L."/>
            <person name="Dorantes-Acosta A.E."/>
            <person name="Eklund D.M."/>
            <person name="Florent S.N."/>
            <person name="Flores-Sandoval E."/>
            <person name="Fujiyama A."/>
            <person name="Fukuzawa H."/>
            <person name="Galik B."/>
            <person name="Grimanelli D."/>
            <person name="Grimwood J."/>
            <person name="Grossniklaus U."/>
            <person name="Hamada T."/>
            <person name="Haseloff J."/>
            <person name="Hetherington A.J."/>
            <person name="Higo A."/>
            <person name="Hirakawa Y."/>
            <person name="Hundley H.N."/>
            <person name="Ikeda Y."/>
            <person name="Inoue K."/>
            <person name="Inoue S.I."/>
            <person name="Ishida S."/>
            <person name="Jia Q."/>
            <person name="Kakita M."/>
            <person name="Kanazawa T."/>
            <person name="Kawai Y."/>
            <person name="Kawashima T."/>
            <person name="Kennedy M."/>
            <person name="Kinose K."/>
            <person name="Kinoshita T."/>
            <person name="Kohara Y."/>
            <person name="Koide E."/>
            <person name="Komatsu K."/>
            <person name="Kopischke S."/>
            <person name="Kubo M."/>
            <person name="Kyozuka J."/>
            <person name="Lagercrantz U."/>
            <person name="Lin S.S."/>
            <person name="Lindquist E."/>
            <person name="Lipzen A.M."/>
            <person name="Lu C.W."/>
            <person name="De Luna E."/>
            <person name="Martienssen R.A."/>
            <person name="Minamino N."/>
            <person name="Mizutani M."/>
            <person name="Mizutani M."/>
            <person name="Mochizuki N."/>
            <person name="Monte I."/>
            <person name="Mosher R."/>
            <person name="Nagasaki H."/>
            <person name="Nakagami H."/>
            <person name="Naramoto S."/>
            <person name="Nishitani K."/>
            <person name="Ohtani M."/>
            <person name="Okamoto T."/>
            <person name="Okumura M."/>
            <person name="Phillips J."/>
            <person name="Pollak B."/>
            <person name="Reinders A."/>
            <person name="Rovekamp M."/>
            <person name="Sano R."/>
            <person name="Sawa S."/>
            <person name="Schmid M.W."/>
            <person name="Shirakawa M."/>
            <person name="Solano R."/>
            <person name="Spunde A."/>
            <person name="Suetsugu N."/>
            <person name="Sugano S."/>
            <person name="Sugiyama A."/>
            <person name="Sun R."/>
            <person name="Suzuki Y."/>
            <person name="Takenaka M."/>
            <person name="Takezawa D."/>
            <person name="Tomogane H."/>
            <person name="Tsuzuki M."/>
            <person name="Ueda T."/>
            <person name="Umeda M."/>
            <person name="Ward J.M."/>
            <person name="Watanabe Y."/>
            <person name="Yazaki K."/>
            <person name="Yokoyama R."/>
            <person name="Yoshitake Y."/>
            <person name="Yotsui I."/>
            <person name="Zachgo S."/>
            <person name="Schmutz J."/>
        </authorList>
    </citation>
    <scope>NUCLEOTIDE SEQUENCE [LARGE SCALE GENOMIC DNA]</scope>
    <source>
        <strain evidence="6">Tak-1</strain>
    </source>
</reference>
<accession>A0A2R6XCW6</accession>
<feature type="repeat" description="WD" evidence="3">
    <location>
        <begin position="731"/>
        <end position="764"/>
    </location>
</feature>
<evidence type="ECO:0000256" key="3">
    <source>
        <dbReference type="PROSITE-ProRule" id="PRU00221"/>
    </source>
</evidence>
<dbReference type="PROSITE" id="PS00678">
    <property type="entry name" value="WD_REPEATS_1"/>
    <property type="match status" value="1"/>
</dbReference>
<evidence type="ECO:0000256" key="2">
    <source>
        <dbReference type="ARBA" id="ARBA00022737"/>
    </source>
</evidence>